<dbReference type="Gene3D" id="3.40.50.150">
    <property type="entry name" value="Vaccinia Virus protein VP39"/>
    <property type="match status" value="1"/>
</dbReference>
<organism evidence="2 3">
    <name type="scientific">Candidatus Obscuribacter phosphatis</name>
    <dbReference type="NCBI Taxonomy" id="1906157"/>
    <lineage>
        <taxon>Bacteria</taxon>
        <taxon>Bacillati</taxon>
        <taxon>Candidatus Melainabacteria</taxon>
        <taxon>Candidatus Obscuribacterales</taxon>
        <taxon>Candidatus Obscuribacteraceae</taxon>
        <taxon>Candidatus Obscuribacter</taxon>
    </lineage>
</organism>
<protein>
    <submittedName>
        <fullName evidence="2">Class I SAM-dependent methyltransferase</fullName>
    </submittedName>
</protein>
<dbReference type="CDD" id="cd02440">
    <property type="entry name" value="AdoMet_MTases"/>
    <property type="match status" value="1"/>
</dbReference>
<accession>A0A8J7PJF7</accession>
<evidence type="ECO:0000313" key="3">
    <source>
        <dbReference type="Proteomes" id="UP000664277"/>
    </source>
</evidence>
<dbReference type="GO" id="GO:0008168">
    <property type="term" value="F:methyltransferase activity"/>
    <property type="evidence" value="ECO:0007669"/>
    <property type="project" value="UniProtKB-KW"/>
</dbReference>
<evidence type="ECO:0000259" key="1">
    <source>
        <dbReference type="Pfam" id="PF13649"/>
    </source>
</evidence>
<dbReference type="GO" id="GO:0032259">
    <property type="term" value="P:methylation"/>
    <property type="evidence" value="ECO:0007669"/>
    <property type="project" value="UniProtKB-KW"/>
</dbReference>
<dbReference type="SUPFAM" id="SSF53335">
    <property type="entry name" value="S-adenosyl-L-methionine-dependent methyltransferases"/>
    <property type="match status" value="1"/>
</dbReference>
<dbReference type="Pfam" id="PF13649">
    <property type="entry name" value="Methyltransf_25"/>
    <property type="match status" value="1"/>
</dbReference>
<proteinExistence type="predicted"/>
<evidence type="ECO:0000313" key="2">
    <source>
        <dbReference type="EMBL" id="MBN8658997.1"/>
    </source>
</evidence>
<dbReference type="EMBL" id="JAFLCK010000001">
    <property type="protein sequence ID" value="MBN8658997.1"/>
    <property type="molecule type" value="Genomic_DNA"/>
</dbReference>
<dbReference type="AlphaFoldDB" id="A0A8J7PJF7"/>
<keyword evidence="2" id="KW-0808">Transferase</keyword>
<dbReference type="PANTHER" id="PTHR43464">
    <property type="entry name" value="METHYLTRANSFERASE"/>
    <property type="match status" value="1"/>
</dbReference>
<comment type="caution">
    <text evidence="2">The sequence shown here is derived from an EMBL/GenBank/DDBJ whole genome shotgun (WGS) entry which is preliminary data.</text>
</comment>
<feature type="domain" description="Methyltransferase" evidence="1">
    <location>
        <begin position="63"/>
        <end position="157"/>
    </location>
</feature>
<gene>
    <name evidence="2" type="ORF">J0M35_01440</name>
</gene>
<reference evidence="2" key="1">
    <citation type="submission" date="2021-02" db="EMBL/GenBank/DDBJ databases">
        <title>Genome-Resolved Metagenomics of a Microbial Community Performing Photosynthetic Biological Nutrient Removal.</title>
        <authorList>
            <person name="Mcdaniel E.A."/>
        </authorList>
    </citation>
    <scope>NUCLEOTIDE SEQUENCE</scope>
    <source>
        <strain evidence="2">UWPOB_OBS1</strain>
    </source>
</reference>
<name>A0A8J7PJF7_9BACT</name>
<dbReference type="InterPro" id="IPR029063">
    <property type="entry name" value="SAM-dependent_MTases_sf"/>
</dbReference>
<sequence length="227" mass="25687">MVNIVAQRQTAVELDLSSEIYRENLAFWEKAWSGVTRPYKQLPQLSYVPRIPADLKERGVNKVLDLGCGSGWLSIYLCREGFQVTGVDVSAQAIKLGKIWAREDGHSIDFQVSDIETMEFEVESFDAVVANSIFEHFPLNMSRDIADRIFKMLKPGGVFIGCFDNVGGGPGEYFELEDGTHVYTDPMRKGMLLRRYQNQELHDLFKDFSNITIEEVDAGSNYLTAVK</sequence>
<dbReference type="InterPro" id="IPR041698">
    <property type="entry name" value="Methyltransf_25"/>
</dbReference>
<dbReference type="Proteomes" id="UP000664277">
    <property type="component" value="Unassembled WGS sequence"/>
</dbReference>
<keyword evidence="2" id="KW-0489">Methyltransferase</keyword>